<dbReference type="KEGG" id="mbur:EQU24_01235"/>
<protein>
    <submittedName>
        <fullName evidence="1">Uncharacterized protein</fullName>
    </submittedName>
</protein>
<organism evidence="1 2">
    <name type="scientific">Methylotuvimicrobium buryatense</name>
    <name type="common">Methylomicrobium buryatense</name>
    <dbReference type="NCBI Taxonomy" id="95641"/>
    <lineage>
        <taxon>Bacteria</taxon>
        <taxon>Pseudomonadati</taxon>
        <taxon>Pseudomonadota</taxon>
        <taxon>Gammaproteobacteria</taxon>
        <taxon>Methylococcales</taxon>
        <taxon>Methylococcaceae</taxon>
        <taxon>Methylotuvimicrobium</taxon>
    </lineage>
</organism>
<evidence type="ECO:0000313" key="2">
    <source>
        <dbReference type="Proteomes" id="UP000305881"/>
    </source>
</evidence>
<dbReference type="AlphaFoldDB" id="A0A4P9UJ01"/>
<dbReference type="STRING" id="675511.GCA_000341735_02755"/>
<gene>
    <name evidence="1" type="ORF">EQU24_01235</name>
</gene>
<reference evidence="2" key="1">
    <citation type="journal article" date="2019" name="J. Bacteriol.">
        <title>A Mutagenic Screen Identifies a TonB-Dependent Receptor Required for the Lanthanide Metal Switch in the Type I Methanotroph 'Methylotuvimicrobium buryatense' 5GB1C.</title>
        <authorList>
            <person name="Groom J.D."/>
            <person name="Ford S.M."/>
            <person name="Pesesky M.W."/>
            <person name="Lidstrom M.E."/>
        </authorList>
    </citation>
    <scope>NUCLEOTIDE SEQUENCE [LARGE SCALE GENOMIC DNA]</scope>
    <source>
        <strain evidence="2">5GB1C</strain>
    </source>
</reference>
<dbReference type="EMBL" id="CP035467">
    <property type="protein sequence ID" value="QCW81028.1"/>
    <property type="molecule type" value="Genomic_DNA"/>
</dbReference>
<proteinExistence type="predicted"/>
<name>A0A4P9UJ01_METBY</name>
<evidence type="ECO:0000313" key="1">
    <source>
        <dbReference type="EMBL" id="QCW81028.1"/>
    </source>
</evidence>
<keyword evidence="2" id="KW-1185">Reference proteome</keyword>
<accession>A0A4P9UJ01</accession>
<dbReference type="Proteomes" id="UP000305881">
    <property type="component" value="Chromosome"/>
</dbReference>
<dbReference type="OrthoDB" id="6637972at2"/>
<dbReference type="RefSeq" id="WP_017841251.1">
    <property type="nucleotide sequence ID" value="NZ_CP035467.1"/>
</dbReference>
<sequence>MAEIYHWDKYAFVVLAMSQEYLSKNAGVFVFAGEKTQLWSPPSFIPYFIGETNNFQALKTNPLWTTATKMGATHLHTLTVGELERKSIAEKLLKIYNPRLNQLEHFTQPTPMEATMSNDVHISEQLSETKSKLELLYQYEKHYLGLIKEYKEEIKFANTLQEDLRRERTQFFTQTLKDVIQTMNVAQVDNAVSAQWIQELVGSYTKSIDLSGDLAKTHVIEILSILTGESKREATSAQLDNISKKADVK</sequence>